<dbReference type="EMBL" id="BMCI01000001">
    <property type="protein sequence ID" value="GGC46880.1"/>
    <property type="molecule type" value="Genomic_DNA"/>
</dbReference>
<feature type="domain" description="DUF8203" evidence="1">
    <location>
        <begin position="19"/>
        <end position="264"/>
    </location>
</feature>
<dbReference type="Pfam" id="PF26630">
    <property type="entry name" value="DUF8203"/>
    <property type="match status" value="1"/>
</dbReference>
<evidence type="ECO:0000313" key="3">
    <source>
        <dbReference type="Proteomes" id="UP000646833"/>
    </source>
</evidence>
<evidence type="ECO:0000313" key="2">
    <source>
        <dbReference type="EMBL" id="GGC46880.1"/>
    </source>
</evidence>
<accession>A0A830DSR9</accession>
<protein>
    <recommendedName>
        <fullName evidence="1">DUF8203 domain-containing protein</fullName>
    </recommendedName>
</protein>
<organism evidence="2 3">
    <name type="scientific">Haloferax sulfurifontis</name>
    <dbReference type="NCBI Taxonomy" id="255616"/>
    <lineage>
        <taxon>Archaea</taxon>
        <taxon>Methanobacteriati</taxon>
        <taxon>Methanobacteriota</taxon>
        <taxon>Stenosarchaea group</taxon>
        <taxon>Halobacteria</taxon>
        <taxon>Halobacteriales</taxon>
        <taxon>Haloferacaceae</taxon>
        <taxon>Haloferax</taxon>
    </lineage>
</organism>
<name>A0A830DSR9_9EURY</name>
<dbReference type="Proteomes" id="UP000646833">
    <property type="component" value="Unassembled WGS sequence"/>
</dbReference>
<proteinExistence type="predicted"/>
<reference evidence="2" key="2">
    <citation type="submission" date="2020-09" db="EMBL/GenBank/DDBJ databases">
        <authorList>
            <person name="Sun Q."/>
            <person name="Sedlacek I."/>
        </authorList>
    </citation>
    <scope>NUCLEOTIDE SEQUENCE</scope>
    <source>
        <strain evidence="2">CCM 7217</strain>
    </source>
</reference>
<evidence type="ECO:0000259" key="1">
    <source>
        <dbReference type="Pfam" id="PF26630"/>
    </source>
</evidence>
<dbReference type="InterPro" id="IPR058516">
    <property type="entry name" value="DUF8203"/>
</dbReference>
<sequence length="367" mass="42504">MRYLPDVFEELTVSSDGIIAADATKNEFHKQHPHGVNVVSVAIAVEDHQKFNEKYFEIIKEKIEKYDIKLPHPILKSKDISRHIPTWQTEEARKDIVFELLSIDVLDTIYVTETYLKPKWIELYSDEEDEFRRMTSHDFVKDILFQYYDIVSIWKYLERYHGGDGTHYNVMTDYFSGQVCRAYQELGELADNFLIVPQGDQTYPVLSMADLVTGLLKQEVYPLRKDEIEEYIKDETPGYVVADSVYDGKDLERLVPHVTDGIRTDLNLPDPTVYIARGDVPKDRVTSLDMFHHACMYAQIKGGSVKFFEENNDRHHFSGEDILVCVDGNSEIYADYERLNTQYSITVFDAESAINHFLDEIPSGLVL</sequence>
<gene>
    <name evidence="2" type="ORF">GCM10007209_05630</name>
</gene>
<dbReference type="AlphaFoldDB" id="A0A830DSR9"/>
<comment type="caution">
    <text evidence="2">The sequence shown here is derived from an EMBL/GenBank/DDBJ whole genome shotgun (WGS) entry which is preliminary data.</text>
</comment>
<reference evidence="2" key="1">
    <citation type="journal article" date="2014" name="Int. J. Syst. Evol. Microbiol.">
        <title>Complete genome sequence of Corynebacterium casei LMG S-19264T (=DSM 44701T), isolated from a smear-ripened cheese.</title>
        <authorList>
            <consortium name="US DOE Joint Genome Institute (JGI-PGF)"/>
            <person name="Walter F."/>
            <person name="Albersmeier A."/>
            <person name="Kalinowski J."/>
            <person name="Ruckert C."/>
        </authorList>
    </citation>
    <scope>NUCLEOTIDE SEQUENCE</scope>
    <source>
        <strain evidence="2">CCM 7217</strain>
    </source>
</reference>